<gene>
    <name evidence="2" type="ORF">KIL84_005004</name>
</gene>
<evidence type="ECO:0000313" key="3">
    <source>
        <dbReference type="Proteomes" id="UP000827986"/>
    </source>
</evidence>
<accession>A0A9D3XJX5</accession>
<name>A0A9D3XJX5_9SAUR</name>
<dbReference type="AlphaFoldDB" id="A0A9D3XJX5"/>
<evidence type="ECO:0000313" key="2">
    <source>
        <dbReference type="EMBL" id="KAH1181278.1"/>
    </source>
</evidence>
<dbReference type="CDD" id="cd18374">
    <property type="entry name" value="BTB2_POZ_KCTD19"/>
    <property type="match status" value="1"/>
</dbReference>
<feature type="non-terminal residue" evidence="2">
    <location>
        <position position="949"/>
    </location>
</feature>
<dbReference type="PANTHER" id="PTHR14499">
    <property type="entry name" value="POTASSIUM CHANNEL TETRAMERIZATION DOMAIN-CONTAINING"/>
    <property type="match status" value="1"/>
</dbReference>
<dbReference type="InterPro" id="IPR011333">
    <property type="entry name" value="SKP1/BTB/POZ_sf"/>
</dbReference>
<comment type="caution">
    <text evidence="2">The sequence shown here is derived from an EMBL/GenBank/DDBJ whole genome shotgun (WGS) entry which is preliminary data.</text>
</comment>
<evidence type="ECO:0008006" key="4">
    <source>
        <dbReference type="Google" id="ProtNLM"/>
    </source>
</evidence>
<dbReference type="EMBL" id="JAHDVG010000468">
    <property type="protein sequence ID" value="KAH1181278.1"/>
    <property type="molecule type" value="Genomic_DNA"/>
</dbReference>
<dbReference type="SUPFAM" id="SSF54695">
    <property type="entry name" value="POZ domain"/>
    <property type="match status" value="3"/>
</dbReference>
<keyword evidence="3" id="KW-1185">Reference proteome</keyword>
<protein>
    <recommendedName>
        <fullName evidence="4">BTB/POZ domain-containing protein KCTD19</fullName>
    </recommendedName>
</protein>
<feature type="compositionally biased region" description="Basic and acidic residues" evidence="1">
    <location>
        <begin position="604"/>
        <end position="614"/>
    </location>
</feature>
<reference evidence="2" key="1">
    <citation type="submission" date="2021-09" db="EMBL/GenBank/DDBJ databases">
        <title>The genome of Mauremys mutica provides insights into the evolution of semi-aquatic lifestyle.</title>
        <authorList>
            <person name="Gong S."/>
            <person name="Gao Y."/>
        </authorList>
    </citation>
    <scope>NUCLEOTIDE SEQUENCE</scope>
    <source>
        <strain evidence="2">MM-2020</strain>
        <tissue evidence="2">Muscle</tissue>
    </source>
</reference>
<evidence type="ECO:0000256" key="1">
    <source>
        <dbReference type="SAM" id="MobiDB-lite"/>
    </source>
</evidence>
<feature type="region of interest" description="Disordered" evidence="1">
    <location>
        <begin position="555"/>
        <end position="617"/>
    </location>
</feature>
<proteinExistence type="predicted"/>
<organism evidence="2 3">
    <name type="scientific">Mauremys mutica</name>
    <name type="common">yellowpond turtle</name>
    <dbReference type="NCBI Taxonomy" id="74926"/>
    <lineage>
        <taxon>Eukaryota</taxon>
        <taxon>Metazoa</taxon>
        <taxon>Chordata</taxon>
        <taxon>Craniata</taxon>
        <taxon>Vertebrata</taxon>
        <taxon>Euteleostomi</taxon>
        <taxon>Archelosauria</taxon>
        <taxon>Testudinata</taxon>
        <taxon>Testudines</taxon>
        <taxon>Cryptodira</taxon>
        <taxon>Durocryptodira</taxon>
        <taxon>Testudinoidea</taxon>
        <taxon>Geoemydidae</taxon>
        <taxon>Geoemydinae</taxon>
        <taxon>Mauremys</taxon>
    </lineage>
</organism>
<dbReference type="Proteomes" id="UP000827986">
    <property type="component" value="Unassembled WGS sequence"/>
</dbReference>
<dbReference type="Gene3D" id="3.30.710.10">
    <property type="entry name" value="Potassium Channel Kv1.1, Chain A"/>
    <property type="match status" value="2"/>
</dbReference>
<sequence>GTARYWNLSPAPSLPAPPRAGRGAAAAFAMFPESLLWKESSALVPSENPRLFIDRDGFTFRHVHYYLHTSKLSFSSCAELNLLYEQALILQLTPLLQTLDNLKEGKHNLRVRPADIPVAERASMNYWRTQKCISKPSEFPIKSPAFTGLHDKAPLGLMDTPLLDTEEEVHYCFLPLDLVAKYPTLVNDDNLLWLLENAALIECECSEFRFIVNFLRSEKILLPDNFSNIDVLEAEVVTLGIPNLTDAVKLYRGNCSMLTSNLEDSMKGIVDKMLDVQEVVRPPLYVMALGVLVKYPDSALGQLHIESTLDRNQLYISGNGVLFQHVKNWLGTCRLPLTENMSEIHELCAYLDKKDITYEPMKDALKSYLKQKIPAETKGHDEDWTAEVRVYSLHQIVKIYVGSHWYETYLQTLLKCPELLSNCKKVYWITYGQSLLIHGDGQIFRHILNFLRLGKLFLPSEFKEWSLFCQEAEEYRIPSLFEALYQCDGYRLWVKKHETYDEASFPFRRLNIVTWDKEREFSKDPKEDHSYTAVDFSNWCVNTWSKIKDVQDSKGENEKYTRMISQSRGTKRRNKPGGYHQSTDFGGNSSYCKHSASPPRKKGERGNLAKKSENRNSATPIQKLISLVKEWDMVNSKRCECQHVTISNSNPADNVPCHKTLENGGDIKDPAGRSPGKISQTVQENDQTIQAAEEKHSAQHTFKQNLPVTLTAEQHRFSTIRETYPMGKTAAFKEWRGQEQTEKDPQPTLPWLKQLETGMFGMGMSSSTCPETPVNDQTNTVTQEFNNVGFILKVEHPPVVGSDGSCTWHEESVVYSAGIKPANANSQPVARDVVFLSFALAREEIFYARKCHCFLTDIILNSIRQKDAREITAKVVRLVHRLWTQEITPKEFVADVLNTKPFNDDRHVREKLLRWVEFTLPFAWKYSHCIDLLLKKGYSKSIAYFGLGK</sequence>
<dbReference type="PANTHER" id="PTHR14499:SF20">
    <property type="entry name" value="BTB_POZ DOMAIN-CONTAINING PROTEIN KCTD19"/>
    <property type="match status" value="1"/>
</dbReference>
<feature type="compositionally biased region" description="Polar residues" evidence="1">
    <location>
        <begin position="580"/>
        <end position="592"/>
    </location>
</feature>